<feature type="domain" description="Methyltransferase" evidence="4">
    <location>
        <begin position="51"/>
        <end position="144"/>
    </location>
</feature>
<dbReference type="GO" id="GO:0032259">
    <property type="term" value="P:methylation"/>
    <property type="evidence" value="ECO:0007669"/>
    <property type="project" value="UniProtKB-KW"/>
</dbReference>
<keyword evidence="1 5" id="KW-0489">Methyltransferase</keyword>
<evidence type="ECO:0000259" key="4">
    <source>
        <dbReference type="Pfam" id="PF13649"/>
    </source>
</evidence>
<dbReference type="OrthoDB" id="3825914at2"/>
<evidence type="ECO:0000313" key="5">
    <source>
        <dbReference type="EMBL" id="TCO65917.1"/>
    </source>
</evidence>
<protein>
    <submittedName>
        <fullName evidence="5">Methyltransferase family protein</fullName>
    </submittedName>
</protein>
<dbReference type="Gene3D" id="3.40.50.150">
    <property type="entry name" value="Vaccinia Virus protein VP39"/>
    <property type="match status" value="1"/>
</dbReference>
<gene>
    <name evidence="5" type="ORF">EV192_1011709</name>
</gene>
<dbReference type="InterPro" id="IPR029063">
    <property type="entry name" value="SAM-dependent_MTases_sf"/>
</dbReference>
<dbReference type="RefSeq" id="WP_132112661.1">
    <property type="nucleotide sequence ID" value="NZ_SLWS01000001.1"/>
</dbReference>
<comment type="caution">
    <text evidence="5">The sequence shown here is derived from an EMBL/GenBank/DDBJ whole genome shotgun (WGS) entry which is preliminary data.</text>
</comment>
<sequence>MTQSGFAPEELNFEEAYQGETPLGERMPWDIGRPQPALIRVADADGFGGEVLDIGCGLGNNSIFLASRGYHVTGVDGAPTALAEARKRAAAQGAEIDFQQGDATRLDGLVDRFDSVLDSALYHCLTEEQRHEYIAALHRATRPGARLHIFCFSDKIPEGFPGPFRISEQNLRDTVGPKWTITAIEEERYDTSVTAQQFAAVGRQMDPNAEIDPAAFDVFTESEQGTAQVPVWHLSATRA</sequence>
<evidence type="ECO:0000256" key="3">
    <source>
        <dbReference type="ARBA" id="ARBA00022691"/>
    </source>
</evidence>
<organism evidence="5 6">
    <name type="scientific">Actinocrispum wychmicini</name>
    <dbReference type="NCBI Taxonomy" id="1213861"/>
    <lineage>
        <taxon>Bacteria</taxon>
        <taxon>Bacillati</taxon>
        <taxon>Actinomycetota</taxon>
        <taxon>Actinomycetes</taxon>
        <taxon>Pseudonocardiales</taxon>
        <taxon>Pseudonocardiaceae</taxon>
        <taxon>Actinocrispum</taxon>
    </lineage>
</organism>
<dbReference type="EMBL" id="SLWS01000001">
    <property type="protein sequence ID" value="TCO65917.1"/>
    <property type="molecule type" value="Genomic_DNA"/>
</dbReference>
<accession>A0A4R2K2H5</accession>
<evidence type="ECO:0000256" key="1">
    <source>
        <dbReference type="ARBA" id="ARBA00022603"/>
    </source>
</evidence>
<dbReference type="CDD" id="cd02440">
    <property type="entry name" value="AdoMet_MTases"/>
    <property type="match status" value="1"/>
</dbReference>
<evidence type="ECO:0000313" key="6">
    <source>
        <dbReference type="Proteomes" id="UP000295680"/>
    </source>
</evidence>
<dbReference type="PANTHER" id="PTHR43464:SF19">
    <property type="entry name" value="UBIQUINONE BIOSYNTHESIS O-METHYLTRANSFERASE, MITOCHONDRIAL"/>
    <property type="match status" value="1"/>
</dbReference>
<keyword evidence="6" id="KW-1185">Reference proteome</keyword>
<dbReference type="PANTHER" id="PTHR43464">
    <property type="entry name" value="METHYLTRANSFERASE"/>
    <property type="match status" value="1"/>
</dbReference>
<keyword evidence="3" id="KW-0949">S-adenosyl-L-methionine</keyword>
<dbReference type="Proteomes" id="UP000295680">
    <property type="component" value="Unassembled WGS sequence"/>
</dbReference>
<name>A0A4R2K2H5_9PSEU</name>
<dbReference type="GO" id="GO:0008168">
    <property type="term" value="F:methyltransferase activity"/>
    <property type="evidence" value="ECO:0007669"/>
    <property type="project" value="UniProtKB-KW"/>
</dbReference>
<dbReference type="SUPFAM" id="SSF53335">
    <property type="entry name" value="S-adenosyl-L-methionine-dependent methyltransferases"/>
    <property type="match status" value="1"/>
</dbReference>
<proteinExistence type="predicted"/>
<dbReference type="Pfam" id="PF13649">
    <property type="entry name" value="Methyltransf_25"/>
    <property type="match status" value="1"/>
</dbReference>
<evidence type="ECO:0000256" key="2">
    <source>
        <dbReference type="ARBA" id="ARBA00022679"/>
    </source>
</evidence>
<reference evidence="5 6" key="1">
    <citation type="submission" date="2019-03" db="EMBL/GenBank/DDBJ databases">
        <title>Genomic Encyclopedia of Type Strains, Phase IV (KMG-IV): sequencing the most valuable type-strain genomes for metagenomic binning, comparative biology and taxonomic classification.</title>
        <authorList>
            <person name="Goeker M."/>
        </authorList>
    </citation>
    <scope>NUCLEOTIDE SEQUENCE [LARGE SCALE GENOMIC DNA]</scope>
    <source>
        <strain evidence="5 6">DSM 45934</strain>
    </source>
</reference>
<dbReference type="AlphaFoldDB" id="A0A4R2K2H5"/>
<keyword evidence="2 5" id="KW-0808">Transferase</keyword>
<dbReference type="InterPro" id="IPR041698">
    <property type="entry name" value="Methyltransf_25"/>
</dbReference>